<dbReference type="SMART" id="SM00066">
    <property type="entry name" value="GAL4"/>
    <property type="match status" value="1"/>
</dbReference>
<evidence type="ECO:0000313" key="6">
    <source>
        <dbReference type="Proteomes" id="UP001251528"/>
    </source>
</evidence>
<dbReference type="Proteomes" id="UP001251528">
    <property type="component" value="Unassembled WGS sequence"/>
</dbReference>
<comment type="caution">
    <text evidence="5">The sequence shown here is derived from an EMBL/GenBank/DDBJ whole genome shotgun (WGS) entry which is preliminary data.</text>
</comment>
<dbReference type="Gene3D" id="4.10.240.10">
    <property type="entry name" value="Zn(2)-C6 fungal-type DNA-binding domain"/>
    <property type="match status" value="1"/>
</dbReference>
<organism evidence="5 6">
    <name type="scientific">Conoideocrella luteorostrata</name>
    <dbReference type="NCBI Taxonomy" id="1105319"/>
    <lineage>
        <taxon>Eukaryota</taxon>
        <taxon>Fungi</taxon>
        <taxon>Dikarya</taxon>
        <taxon>Ascomycota</taxon>
        <taxon>Pezizomycotina</taxon>
        <taxon>Sordariomycetes</taxon>
        <taxon>Hypocreomycetidae</taxon>
        <taxon>Hypocreales</taxon>
        <taxon>Clavicipitaceae</taxon>
        <taxon>Conoideocrella</taxon>
    </lineage>
</organism>
<dbReference type="InterPro" id="IPR036864">
    <property type="entry name" value="Zn2-C6_fun-type_DNA-bd_sf"/>
</dbReference>
<dbReference type="PANTHER" id="PTHR47256">
    <property type="entry name" value="ZN(II)2CYS6 TRANSCRIPTION FACTOR (EUROFUNG)-RELATED"/>
    <property type="match status" value="1"/>
</dbReference>
<feature type="domain" description="Zn(2)-C6 fungal-type" evidence="4">
    <location>
        <begin position="43"/>
        <end position="73"/>
    </location>
</feature>
<dbReference type="CDD" id="cd00067">
    <property type="entry name" value="GAL4"/>
    <property type="match status" value="1"/>
</dbReference>
<accession>A0AAJ0FWI7</accession>
<name>A0AAJ0FWI7_9HYPO</name>
<feature type="region of interest" description="Disordered" evidence="3">
    <location>
        <begin position="1"/>
        <end position="22"/>
    </location>
</feature>
<dbReference type="InterPro" id="IPR007219">
    <property type="entry name" value="XnlR_reg_dom"/>
</dbReference>
<keyword evidence="2" id="KW-0539">Nucleus</keyword>
<evidence type="ECO:0000256" key="2">
    <source>
        <dbReference type="ARBA" id="ARBA00023242"/>
    </source>
</evidence>
<dbReference type="Pfam" id="PF04082">
    <property type="entry name" value="Fungal_trans"/>
    <property type="match status" value="1"/>
</dbReference>
<keyword evidence="1" id="KW-0479">Metal-binding</keyword>
<dbReference type="CDD" id="cd12148">
    <property type="entry name" value="fungal_TF_MHR"/>
    <property type="match status" value="1"/>
</dbReference>
<dbReference type="PANTHER" id="PTHR47256:SF1">
    <property type="entry name" value="ZN(II)2CYS6 TRANSCRIPTION FACTOR (EUROFUNG)"/>
    <property type="match status" value="1"/>
</dbReference>
<dbReference type="GO" id="GO:0000981">
    <property type="term" value="F:DNA-binding transcription factor activity, RNA polymerase II-specific"/>
    <property type="evidence" value="ECO:0007669"/>
    <property type="project" value="InterPro"/>
</dbReference>
<dbReference type="EMBL" id="JASWJB010000029">
    <property type="protein sequence ID" value="KAK2608972.1"/>
    <property type="molecule type" value="Genomic_DNA"/>
</dbReference>
<evidence type="ECO:0000256" key="3">
    <source>
        <dbReference type="SAM" id="MobiDB-lite"/>
    </source>
</evidence>
<protein>
    <recommendedName>
        <fullName evidence="4">Zn(2)-C6 fungal-type domain-containing protein</fullName>
    </recommendedName>
</protein>
<gene>
    <name evidence="5" type="ORF">QQS21_002452</name>
</gene>
<evidence type="ECO:0000256" key="1">
    <source>
        <dbReference type="ARBA" id="ARBA00022723"/>
    </source>
</evidence>
<reference evidence="5" key="1">
    <citation type="submission" date="2023-06" db="EMBL/GenBank/DDBJ databases">
        <title>Conoideocrella luteorostrata (Hypocreales: Clavicipitaceae), a potential biocontrol fungus for elongate hemlock scale in United States Christmas tree production areas.</title>
        <authorList>
            <person name="Barrett H."/>
            <person name="Lovett B."/>
            <person name="Macias A.M."/>
            <person name="Stajich J.E."/>
            <person name="Kasson M.T."/>
        </authorList>
    </citation>
    <scope>NUCLEOTIDE SEQUENCE</scope>
    <source>
        <strain evidence="5">ARSEF 14590</strain>
    </source>
</reference>
<dbReference type="GO" id="GO:0006351">
    <property type="term" value="P:DNA-templated transcription"/>
    <property type="evidence" value="ECO:0007669"/>
    <property type="project" value="InterPro"/>
</dbReference>
<dbReference type="GO" id="GO:0003677">
    <property type="term" value="F:DNA binding"/>
    <property type="evidence" value="ECO:0007669"/>
    <property type="project" value="InterPro"/>
</dbReference>
<keyword evidence="6" id="KW-1185">Reference proteome</keyword>
<evidence type="ECO:0000259" key="4">
    <source>
        <dbReference type="PROSITE" id="PS50048"/>
    </source>
</evidence>
<evidence type="ECO:0000313" key="5">
    <source>
        <dbReference type="EMBL" id="KAK2608972.1"/>
    </source>
</evidence>
<proteinExistence type="predicted"/>
<dbReference type="PROSITE" id="PS50048">
    <property type="entry name" value="ZN2_CY6_FUNGAL_2"/>
    <property type="match status" value="1"/>
</dbReference>
<dbReference type="SUPFAM" id="SSF57701">
    <property type="entry name" value="Zn2/Cys6 DNA-binding domain"/>
    <property type="match status" value="1"/>
</dbReference>
<dbReference type="Pfam" id="PF00172">
    <property type="entry name" value="Zn_clus"/>
    <property type="match status" value="1"/>
</dbReference>
<dbReference type="InterPro" id="IPR001138">
    <property type="entry name" value="Zn2Cys6_DnaBD"/>
</dbReference>
<dbReference type="AlphaFoldDB" id="A0AAJ0FWI7"/>
<sequence length="696" mass="80162">MSYDASASDSRHRPLRPLLPATALPKRDDLPLQLTRRRYTPAACGACRARKIRCDGRRPQCQACLARGSTCAYATAVAGETHGRALKRKYADLREQQSTFEQVYEALQTRSQSEADEVYSRIRRGTSPESILRHIKEGDLLLQLALRPETRYRYEFPFIKEMPAFLQSADNAYLNSLVYEWTRIDAQAHQVSAGGAGENETPYLRPYHAAELWDARIDAIKPSHWTTVSTDDTLMRKLLTAYFLYGSQFFICFQKDYFLEDMASNRRRFCSSLLVNAVLAVGYSKSCYQRATKRYEHWNPRHLGYQFLAEAKRLWELEIGRSRLTTIHAGLVITLMHNMSCMDKVGWTYTLQAITIAHNLRLFDSSMRVKNSKERRARDFTAWALFNYQCLHCYVMFDETVIKNPPNITLPDPSVDPDWYGQIWVKYPLSPRPVSTHFEHLFKACADIRIIMNDICLQCFRKPASSRKVTLEQALQFRTRLKNWQKDLPGPLTPERIVYPSHFILHMNYQTVLLNLHEPSQADDSFDHGHIARAFAGEANAHLETLIRLYFLRHGFESFDPFLIHPLNVLGFSTINKINANPASLDINTTRSTIVLAAKGMYDQGQCHYIGQVTLRFIKSSMRPEETQLLGRFAASGDIDEDEIPERHMHEIQARWAPSIIRVMDDPEAQRLSNLVQQYIDMHLDSETDQTSDSSP</sequence>
<dbReference type="PROSITE" id="PS00463">
    <property type="entry name" value="ZN2_CY6_FUNGAL_1"/>
    <property type="match status" value="1"/>
</dbReference>
<dbReference type="InterPro" id="IPR053187">
    <property type="entry name" value="Notoamide_regulator"/>
</dbReference>
<dbReference type="GO" id="GO:0008270">
    <property type="term" value="F:zinc ion binding"/>
    <property type="evidence" value="ECO:0007669"/>
    <property type="project" value="InterPro"/>
</dbReference>